<gene>
    <name evidence="1" type="ORF">CKAN_00009900</name>
</gene>
<protein>
    <submittedName>
        <fullName evidence="1">Uncharacterized protein</fullName>
    </submittedName>
</protein>
<evidence type="ECO:0000313" key="1">
    <source>
        <dbReference type="EMBL" id="RWR71914.1"/>
    </source>
</evidence>
<name>A0A3S4N2F9_9MAGN</name>
<dbReference type="Proteomes" id="UP000283530">
    <property type="component" value="Unassembled WGS sequence"/>
</dbReference>
<accession>A0A3S4N2F9</accession>
<proteinExistence type="predicted"/>
<reference evidence="1 2" key="1">
    <citation type="journal article" date="2019" name="Nat. Plants">
        <title>Stout camphor tree genome fills gaps in understanding of flowering plant genome evolution.</title>
        <authorList>
            <person name="Chaw S.M."/>
            <person name="Liu Y.C."/>
            <person name="Wu Y.W."/>
            <person name="Wang H.Y."/>
            <person name="Lin C.I."/>
            <person name="Wu C.S."/>
            <person name="Ke H.M."/>
            <person name="Chang L.Y."/>
            <person name="Hsu C.Y."/>
            <person name="Yang H.T."/>
            <person name="Sudianto E."/>
            <person name="Hsu M.H."/>
            <person name="Wu K.P."/>
            <person name="Wang L.N."/>
            <person name="Leebens-Mack J.H."/>
            <person name="Tsai I.J."/>
        </authorList>
    </citation>
    <scope>NUCLEOTIDE SEQUENCE [LARGE SCALE GENOMIC DNA]</scope>
    <source>
        <strain evidence="2">cv. Chaw 1501</strain>
        <tissue evidence="1">Young leaves</tissue>
    </source>
</reference>
<dbReference type="EMBL" id="QPKB01000001">
    <property type="protein sequence ID" value="RWR71914.1"/>
    <property type="molecule type" value="Genomic_DNA"/>
</dbReference>
<evidence type="ECO:0000313" key="2">
    <source>
        <dbReference type="Proteomes" id="UP000283530"/>
    </source>
</evidence>
<organism evidence="1 2">
    <name type="scientific">Cinnamomum micranthum f. kanehirae</name>
    <dbReference type="NCBI Taxonomy" id="337451"/>
    <lineage>
        <taxon>Eukaryota</taxon>
        <taxon>Viridiplantae</taxon>
        <taxon>Streptophyta</taxon>
        <taxon>Embryophyta</taxon>
        <taxon>Tracheophyta</taxon>
        <taxon>Spermatophyta</taxon>
        <taxon>Magnoliopsida</taxon>
        <taxon>Magnoliidae</taxon>
        <taxon>Laurales</taxon>
        <taxon>Lauraceae</taxon>
        <taxon>Cinnamomum</taxon>
    </lineage>
</organism>
<keyword evidence="2" id="KW-1185">Reference proteome</keyword>
<dbReference type="AlphaFoldDB" id="A0A3S4N2F9"/>
<sequence>MVSSLKRRASPHILGYLDKGIGDCERDSMGPSQQIISTSLEGGHETQIEKRIRICRSNAADEKRHLRLPNTKIVEKLVWRSTLDGYCAGILLGTWSIDSLSPEGRRAQEFIADWLPRIRESGREARSRAKRPTFLSAAIFNRRSKALMSNLENGTIVF</sequence>
<comment type="caution">
    <text evidence="1">The sequence shown here is derived from an EMBL/GenBank/DDBJ whole genome shotgun (WGS) entry which is preliminary data.</text>
</comment>